<dbReference type="GO" id="GO:0031624">
    <property type="term" value="F:ubiquitin conjugating enzyme binding"/>
    <property type="evidence" value="ECO:0007669"/>
    <property type="project" value="TreeGrafter"/>
</dbReference>
<proteinExistence type="predicted"/>
<dbReference type="Proteomes" id="UP001153712">
    <property type="component" value="Chromosome 7"/>
</dbReference>
<evidence type="ECO:0000313" key="1">
    <source>
        <dbReference type="EMBL" id="CAG9864146.1"/>
    </source>
</evidence>
<dbReference type="PANTHER" id="PTHR46717:SF1">
    <property type="entry name" value="E3 UBIQUITIN-PROTEIN LIGASE RNF180"/>
    <property type="match status" value="1"/>
</dbReference>
<dbReference type="AlphaFoldDB" id="A0A9N9U0F9"/>
<dbReference type="GO" id="GO:0042428">
    <property type="term" value="P:serotonin metabolic process"/>
    <property type="evidence" value="ECO:0007669"/>
    <property type="project" value="TreeGrafter"/>
</dbReference>
<dbReference type="GO" id="GO:0061630">
    <property type="term" value="F:ubiquitin protein ligase activity"/>
    <property type="evidence" value="ECO:0007669"/>
    <property type="project" value="InterPro"/>
</dbReference>
<dbReference type="GO" id="GO:0005789">
    <property type="term" value="C:endoplasmic reticulum membrane"/>
    <property type="evidence" value="ECO:0007669"/>
    <property type="project" value="TreeGrafter"/>
</dbReference>
<name>A0A9N9U0F9_PHYSR</name>
<organism evidence="1 2">
    <name type="scientific">Phyllotreta striolata</name>
    <name type="common">Striped flea beetle</name>
    <name type="synonym">Crioceris striolata</name>
    <dbReference type="NCBI Taxonomy" id="444603"/>
    <lineage>
        <taxon>Eukaryota</taxon>
        <taxon>Metazoa</taxon>
        <taxon>Ecdysozoa</taxon>
        <taxon>Arthropoda</taxon>
        <taxon>Hexapoda</taxon>
        <taxon>Insecta</taxon>
        <taxon>Pterygota</taxon>
        <taxon>Neoptera</taxon>
        <taxon>Endopterygota</taxon>
        <taxon>Coleoptera</taxon>
        <taxon>Polyphaga</taxon>
        <taxon>Cucujiformia</taxon>
        <taxon>Chrysomeloidea</taxon>
        <taxon>Chrysomelidae</taxon>
        <taxon>Galerucinae</taxon>
        <taxon>Alticini</taxon>
        <taxon>Phyllotreta</taxon>
    </lineage>
</organism>
<accession>A0A9N9U0F9</accession>
<dbReference type="GO" id="GO:0000209">
    <property type="term" value="P:protein polyubiquitination"/>
    <property type="evidence" value="ECO:0007669"/>
    <property type="project" value="InterPro"/>
</dbReference>
<keyword evidence="2" id="KW-1185">Reference proteome</keyword>
<protein>
    <submittedName>
        <fullName evidence="1">Uncharacterized protein</fullName>
    </submittedName>
</protein>
<dbReference type="PANTHER" id="PTHR46717">
    <property type="entry name" value="E3 UBIQUITIN-PROTEIN LIGASE RNF180"/>
    <property type="match status" value="1"/>
</dbReference>
<dbReference type="EMBL" id="OU900100">
    <property type="protein sequence ID" value="CAG9864146.1"/>
    <property type="molecule type" value="Genomic_DNA"/>
</dbReference>
<dbReference type="GO" id="GO:0032436">
    <property type="term" value="P:positive regulation of proteasomal ubiquitin-dependent protein catabolic process"/>
    <property type="evidence" value="ECO:0007669"/>
    <property type="project" value="TreeGrafter"/>
</dbReference>
<reference evidence="1" key="1">
    <citation type="submission" date="2022-01" db="EMBL/GenBank/DDBJ databases">
        <authorList>
            <person name="King R."/>
        </authorList>
    </citation>
    <scope>NUCLEOTIDE SEQUENCE</scope>
</reference>
<dbReference type="OrthoDB" id="2017893at2759"/>
<sequence length="118" mass="13444">MYKEMKCKKCRKAILNESEVKQFVDAHNSKFDSDPEECDSIRNGTNVYLTTYKLPAWLLDQIDAENWTKGKIHCPHCQNKIGTFDHIGGQKCSCAKYELAPISFVKSKIDLIKNGTSL</sequence>
<dbReference type="InterPro" id="IPR033263">
    <property type="entry name" value="RNF180"/>
</dbReference>
<dbReference type="GO" id="GO:0042415">
    <property type="term" value="P:norepinephrine metabolic process"/>
    <property type="evidence" value="ECO:0007669"/>
    <property type="project" value="TreeGrafter"/>
</dbReference>
<evidence type="ECO:0000313" key="2">
    <source>
        <dbReference type="Proteomes" id="UP001153712"/>
    </source>
</evidence>
<gene>
    <name evidence="1" type="ORF">PHYEVI_LOCUS10403</name>
</gene>